<protein>
    <submittedName>
        <fullName evidence="1">Uncharacterized protein</fullName>
    </submittedName>
</protein>
<dbReference type="RefSeq" id="WP_151666406.1">
    <property type="nucleotide sequence ID" value="NZ_WBVO01000001.1"/>
</dbReference>
<evidence type="ECO:0000313" key="2">
    <source>
        <dbReference type="Proteomes" id="UP000468650"/>
    </source>
</evidence>
<organism evidence="1 2">
    <name type="scientific">Phaeocystidibacter luteus</name>
    <dbReference type="NCBI Taxonomy" id="911197"/>
    <lineage>
        <taxon>Bacteria</taxon>
        <taxon>Pseudomonadati</taxon>
        <taxon>Bacteroidota</taxon>
        <taxon>Flavobacteriia</taxon>
        <taxon>Flavobacteriales</taxon>
        <taxon>Phaeocystidibacteraceae</taxon>
        <taxon>Phaeocystidibacter</taxon>
    </lineage>
</organism>
<dbReference type="OrthoDB" id="1473582at2"/>
<sequence>MKRFKEALIPKARVGRGLAATVMVCAAIGGGTAGVGVQSMGAWPKWLGGSYVSTVGCECKNYANFGGHWVACPVRSLWGMNNTGTWSTPEIHLDATCDDHGH</sequence>
<dbReference type="Proteomes" id="UP000468650">
    <property type="component" value="Unassembled WGS sequence"/>
</dbReference>
<evidence type="ECO:0000313" key="1">
    <source>
        <dbReference type="EMBL" id="KAB2814828.1"/>
    </source>
</evidence>
<accession>A0A6N6RMQ5</accession>
<dbReference type="EMBL" id="WBVO01000001">
    <property type="protein sequence ID" value="KAB2814828.1"/>
    <property type="molecule type" value="Genomic_DNA"/>
</dbReference>
<comment type="caution">
    <text evidence="1">The sequence shown here is derived from an EMBL/GenBank/DDBJ whole genome shotgun (WGS) entry which is preliminary data.</text>
</comment>
<name>A0A6N6RMQ5_9FLAO</name>
<keyword evidence="2" id="KW-1185">Reference proteome</keyword>
<proteinExistence type="predicted"/>
<reference evidence="1 2" key="1">
    <citation type="submission" date="2019-09" db="EMBL/GenBank/DDBJ databases">
        <title>Genomes of family Cryomorphaceae.</title>
        <authorList>
            <person name="Bowman J.P."/>
        </authorList>
    </citation>
    <scope>NUCLEOTIDE SEQUENCE [LARGE SCALE GENOMIC DNA]</scope>
    <source>
        <strain evidence="1 2">LMG 25704</strain>
    </source>
</reference>
<dbReference type="AlphaFoldDB" id="A0A6N6RMQ5"/>
<gene>
    <name evidence="1" type="ORF">F8C67_03505</name>
</gene>